<evidence type="ECO:0000259" key="7">
    <source>
        <dbReference type="Pfam" id="PF13515"/>
    </source>
</evidence>
<proteinExistence type="predicted"/>
<dbReference type="AlphaFoldDB" id="A0A8J4F8K4"/>
<dbReference type="EMBL" id="BNCO01000069">
    <property type="protein sequence ID" value="GIL64722.1"/>
    <property type="molecule type" value="Genomic_DNA"/>
</dbReference>
<feature type="region of interest" description="Disordered" evidence="5">
    <location>
        <begin position="629"/>
        <end position="650"/>
    </location>
</feature>
<dbReference type="PANTHER" id="PTHR31086">
    <property type="entry name" value="ALUMINUM-ACTIVATED MALATE TRANSPORTER 10"/>
    <property type="match status" value="1"/>
</dbReference>
<dbReference type="Proteomes" id="UP000747399">
    <property type="component" value="Unassembled WGS sequence"/>
</dbReference>
<keyword evidence="2 6" id="KW-0812">Transmembrane</keyword>
<dbReference type="Pfam" id="PF13515">
    <property type="entry name" value="FUSC_2"/>
    <property type="match status" value="1"/>
</dbReference>
<feature type="transmembrane region" description="Helical" evidence="6">
    <location>
        <begin position="178"/>
        <end position="203"/>
    </location>
</feature>
<keyword evidence="3 6" id="KW-1133">Transmembrane helix</keyword>
<evidence type="ECO:0000256" key="3">
    <source>
        <dbReference type="ARBA" id="ARBA00022989"/>
    </source>
</evidence>
<evidence type="ECO:0000256" key="6">
    <source>
        <dbReference type="SAM" id="Phobius"/>
    </source>
</evidence>
<name>A0A8J4F8K4_9CHLO</name>
<feature type="region of interest" description="Disordered" evidence="5">
    <location>
        <begin position="572"/>
        <end position="601"/>
    </location>
</feature>
<feature type="region of interest" description="Disordered" evidence="5">
    <location>
        <begin position="682"/>
        <end position="710"/>
    </location>
</feature>
<feature type="region of interest" description="Disordered" evidence="5">
    <location>
        <begin position="885"/>
        <end position="904"/>
    </location>
</feature>
<comment type="subcellular location">
    <subcellularLocation>
        <location evidence="1">Membrane</location>
        <topology evidence="1">Multi-pass membrane protein</topology>
    </subcellularLocation>
</comment>
<accession>A0A8J4F8K4</accession>
<evidence type="ECO:0000313" key="8">
    <source>
        <dbReference type="EMBL" id="GIL64722.1"/>
    </source>
</evidence>
<sequence length="1019" mass="108250">MAPIVSHVQSGLHRVTMGLRQHAASIQKIKVDFSKVPDWTRRATRLSIALVFFGILGHCAKFSPEHQVFASNFRQSCNWAAITCIVVTAPLIGKVAQVAFDRLLGTAVGGLIGCVCFTVGFHLFGAFGGGIFISLMSGVTVWTTTYLAYKFSMDQLVRFVQLTYIIVAFGAKPDKGAFLLALLRVGGIFAGGLLSVVLAVVVLPRSASIDCLLEMKKALKALYDLNEEVWAVSGMTGKSMSRRSVRKTHRHGYSALQQRLDAAAASAMLKSNASDPAMGTTTTPDPRCTGSGRVDSLSSLPGGLRRGPHDSSLDHLNLLVQRDAERDLHEAAIEKLFTAVYMALGRVDEHLAQTRGEIYIWHFWGRYFFLPGVHWFPVAGRWRVPKEDLEDMVMCVRRVARMLWTLLLDFEEGFGSEMEAVLQLYYPKQLLSELAEYQARAILDLLRAFPGASTIEVDNLFTLGLVTDCLMQISDARARNTVFKVKRRRAAAAAPSGVASPGPRTDRRGTATVSARGPLQGDGDVVKSAEGRRSTELSRTRLQQPGNCVSVPAAGVELEKQPLLAAIAQSSSATLAAPTPAAGKDGSGRVSRGGSGSGYPFERLSDFGSGIITGGSGMLRPGLGAVPVGGLTGEPSGGSNAGAAGAAGSDSGHMSGMFISRLMSGTPGELMTLHLPPRRYLQEQQQQRAQKQQGQLESGSPTTVDDPAQGGDAAVVQAQPLLPPMTTVQRQGSIDIFGGVNFSALMGDRVDEAAVLESGTSGAAVAAAAMRSLVETLPAAPPDASGYPASSLPPRPRSSTGDPAGRSVLPMPASLSPPPPQQQQKGHAYAGHSRTPFAASTNVPNWMEQFRRSLARSRSEVAAILQTGSKESSADAAAATVRGTASTTGLSQAPVPPKTVATPLSPTRTVFQAAAAADVAVSTGMGSAGGSTSVRSSFEILRGTHDWTLERDGIQRLNSALCVSVSVEPVTFPPTEEGYLSQVRWYSFQFVMDEMVNELEEAFHACSALLQKLPYPIGN</sequence>
<feature type="domain" description="Integral membrane bound transporter" evidence="7">
    <location>
        <begin position="75"/>
        <end position="197"/>
    </location>
</feature>
<evidence type="ECO:0000256" key="5">
    <source>
        <dbReference type="SAM" id="MobiDB-lite"/>
    </source>
</evidence>
<feature type="transmembrane region" description="Helical" evidence="6">
    <location>
        <begin position="131"/>
        <end position="149"/>
    </location>
</feature>
<protein>
    <recommendedName>
        <fullName evidence="7">Integral membrane bound transporter domain-containing protein</fullName>
    </recommendedName>
</protein>
<feature type="region of interest" description="Disordered" evidence="5">
    <location>
        <begin position="781"/>
        <end position="843"/>
    </location>
</feature>
<feature type="compositionally biased region" description="Low complexity" evidence="5">
    <location>
        <begin position="494"/>
        <end position="503"/>
    </location>
</feature>
<dbReference type="InterPro" id="IPR049453">
    <property type="entry name" value="Memb_transporter_dom"/>
</dbReference>
<evidence type="ECO:0000256" key="4">
    <source>
        <dbReference type="ARBA" id="ARBA00023136"/>
    </source>
</evidence>
<organism evidence="8 9">
    <name type="scientific">Volvox africanus</name>
    <dbReference type="NCBI Taxonomy" id="51714"/>
    <lineage>
        <taxon>Eukaryota</taxon>
        <taxon>Viridiplantae</taxon>
        <taxon>Chlorophyta</taxon>
        <taxon>core chlorophytes</taxon>
        <taxon>Chlorophyceae</taxon>
        <taxon>CS clade</taxon>
        <taxon>Chlamydomonadales</taxon>
        <taxon>Volvocaceae</taxon>
        <taxon>Volvox</taxon>
    </lineage>
</organism>
<evidence type="ECO:0000313" key="9">
    <source>
        <dbReference type="Proteomes" id="UP000747399"/>
    </source>
</evidence>
<feature type="region of interest" description="Disordered" evidence="5">
    <location>
        <begin position="273"/>
        <end position="294"/>
    </location>
</feature>
<evidence type="ECO:0000256" key="1">
    <source>
        <dbReference type="ARBA" id="ARBA00004141"/>
    </source>
</evidence>
<feature type="compositionally biased region" description="Low complexity" evidence="5">
    <location>
        <begin position="572"/>
        <end position="590"/>
    </location>
</feature>
<evidence type="ECO:0000256" key="2">
    <source>
        <dbReference type="ARBA" id="ARBA00022692"/>
    </source>
</evidence>
<keyword evidence="4 6" id="KW-0472">Membrane</keyword>
<feature type="compositionally biased region" description="Low complexity" evidence="5">
    <location>
        <begin position="641"/>
        <end position="650"/>
    </location>
</feature>
<feature type="compositionally biased region" description="Low complexity" evidence="5">
    <location>
        <begin position="682"/>
        <end position="695"/>
    </location>
</feature>
<keyword evidence="9" id="KW-1185">Reference proteome</keyword>
<feature type="transmembrane region" description="Helical" evidence="6">
    <location>
        <begin position="103"/>
        <end position="124"/>
    </location>
</feature>
<reference evidence="8" key="1">
    <citation type="journal article" date="2021" name="Proc. Natl. Acad. Sci. U.S.A.">
        <title>Three genomes in the algal genus Volvox reveal the fate of a haploid sex-determining region after a transition to homothallism.</title>
        <authorList>
            <person name="Yamamoto K."/>
            <person name="Hamaji T."/>
            <person name="Kawai-Toyooka H."/>
            <person name="Matsuzaki R."/>
            <person name="Takahashi F."/>
            <person name="Nishimura Y."/>
            <person name="Kawachi M."/>
            <person name="Noguchi H."/>
            <person name="Minakuchi Y."/>
            <person name="Umen J.G."/>
            <person name="Toyoda A."/>
            <person name="Nozaki H."/>
        </authorList>
    </citation>
    <scope>NUCLEOTIDE SEQUENCE</scope>
    <source>
        <strain evidence="8">NIES-3780</strain>
    </source>
</reference>
<dbReference type="GO" id="GO:0016020">
    <property type="term" value="C:membrane"/>
    <property type="evidence" value="ECO:0007669"/>
    <property type="project" value="UniProtKB-SubCell"/>
</dbReference>
<feature type="compositionally biased region" description="Gly residues" evidence="5">
    <location>
        <begin position="630"/>
        <end position="640"/>
    </location>
</feature>
<comment type="caution">
    <text evidence="8">The sequence shown here is derived from an EMBL/GenBank/DDBJ whole genome shotgun (WGS) entry which is preliminary data.</text>
</comment>
<feature type="region of interest" description="Disordered" evidence="5">
    <location>
        <begin position="494"/>
        <end position="542"/>
    </location>
</feature>
<feature type="compositionally biased region" description="Basic and acidic residues" evidence="5">
    <location>
        <begin position="524"/>
        <end position="539"/>
    </location>
</feature>
<gene>
    <name evidence="8" type="ORF">Vafri_18610</name>
</gene>